<dbReference type="PANTHER" id="PTHR35526">
    <property type="entry name" value="ANTI-SIGMA-F FACTOR RSBW-RELATED"/>
    <property type="match status" value="1"/>
</dbReference>
<dbReference type="Proteomes" id="UP000295198">
    <property type="component" value="Unassembled WGS sequence"/>
</dbReference>
<evidence type="ECO:0000259" key="2">
    <source>
        <dbReference type="Pfam" id="PF13581"/>
    </source>
</evidence>
<dbReference type="InterPro" id="IPR047718">
    <property type="entry name" value="RsbA-like_anti_sig"/>
</dbReference>
<dbReference type="InterPro" id="IPR050267">
    <property type="entry name" value="Anti-sigma-factor_SerPK"/>
</dbReference>
<dbReference type="Pfam" id="PF14417">
    <property type="entry name" value="MEDS"/>
    <property type="match status" value="1"/>
</dbReference>
<dbReference type="AlphaFoldDB" id="A0A4Q4ZCR3"/>
<reference evidence="4 5" key="1">
    <citation type="submission" date="2019-01" db="EMBL/GenBank/DDBJ databases">
        <title>Nocardioides guangzhouensis sp. nov., an actinobacterium isolated from soil.</title>
        <authorList>
            <person name="Fu Y."/>
            <person name="Cai Y."/>
            <person name="Lin Z."/>
            <person name="Chen P."/>
        </authorList>
    </citation>
    <scope>NUCLEOTIDE SEQUENCE [LARGE SCALE GENOMIC DNA]</scope>
    <source>
        <strain evidence="4 5">130</strain>
    </source>
</reference>
<evidence type="ECO:0000313" key="5">
    <source>
        <dbReference type="Proteomes" id="UP000295198"/>
    </source>
</evidence>
<dbReference type="InterPro" id="IPR036890">
    <property type="entry name" value="HATPase_C_sf"/>
</dbReference>
<dbReference type="PANTHER" id="PTHR35526:SF3">
    <property type="entry name" value="ANTI-SIGMA-F FACTOR RSBW"/>
    <property type="match status" value="1"/>
</dbReference>
<proteinExistence type="predicted"/>
<keyword evidence="1" id="KW-0723">Serine/threonine-protein kinase</keyword>
<dbReference type="NCBIfam" id="NF041045">
    <property type="entry name" value="RsbA_anti_sig"/>
    <property type="match status" value="1"/>
</dbReference>
<dbReference type="InterPro" id="IPR003594">
    <property type="entry name" value="HATPase_dom"/>
</dbReference>
<gene>
    <name evidence="4" type="ORF">EKO23_11085</name>
</gene>
<dbReference type="SUPFAM" id="SSF55874">
    <property type="entry name" value="ATPase domain of HSP90 chaperone/DNA topoisomerase II/histidine kinase"/>
    <property type="match status" value="1"/>
</dbReference>
<name>A0A4Q4ZCR3_9ACTN</name>
<evidence type="ECO:0000313" key="4">
    <source>
        <dbReference type="EMBL" id="RYP85850.1"/>
    </source>
</evidence>
<dbReference type="InterPro" id="IPR025847">
    <property type="entry name" value="MEDS_domain"/>
</dbReference>
<dbReference type="Gene3D" id="3.30.565.10">
    <property type="entry name" value="Histidine kinase-like ATPase, C-terminal domain"/>
    <property type="match status" value="1"/>
</dbReference>
<organism evidence="4 5">
    <name type="scientific">Nocardioides guangzhouensis</name>
    <dbReference type="NCBI Taxonomy" id="2497878"/>
    <lineage>
        <taxon>Bacteria</taxon>
        <taxon>Bacillati</taxon>
        <taxon>Actinomycetota</taxon>
        <taxon>Actinomycetes</taxon>
        <taxon>Propionibacteriales</taxon>
        <taxon>Nocardioidaceae</taxon>
        <taxon>Nocardioides</taxon>
    </lineage>
</organism>
<dbReference type="Pfam" id="PF13581">
    <property type="entry name" value="HATPase_c_2"/>
    <property type="match status" value="1"/>
</dbReference>
<dbReference type="OrthoDB" id="4088450at2"/>
<feature type="domain" description="Histidine kinase/HSP90-like ATPase" evidence="2">
    <location>
        <begin position="197"/>
        <end position="309"/>
    </location>
</feature>
<feature type="domain" description="MEDS" evidence="3">
    <location>
        <begin position="13"/>
        <end position="155"/>
    </location>
</feature>
<dbReference type="EMBL" id="SDKM01000014">
    <property type="protein sequence ID" value="RYP85850.1"/>
    <property type="molecule type" value="Genomic_DNA"/>
</dbReference>
<keyword evidence="4" id="KW-0808">Transferase</keyword>
<dbReference type="RefSeq" id="WP_134717196.1">
    <property type="nucleotide sequence ID" value="NZ_SDKM01000014.1"/>
</dbReference>
<dbReference type="CDD" id="cd16936">
    <property type="entry name" value="HATPase_RsbW-like"/>
    <property type="match status" value="1"/>
</dbReference>
<sequence>MTAALTTTTAPATHSALVYDDPDQYAREVGGFLRDGLACGHRALVIAPSDRIARLRAHLGAEADPVTFVDDSIGYAPQWNCYRVLLDFAAKAPGVRCCVVAEQRLATRVPAEVLDYRRLEAAINLVFAAHPVDLLCPYDGAGLADDLLEIGLRNHGVLLEDGDPCANDHFHDPLVSLTALAAVVPPPAGAATLDCRQPADVAAARGLVRSSGVAAGLDPDTVDDVSLAVTEVLTNALVHGAPPARLHLYDAGPTWVCHVHDGGRGPMDPLAGLLPPVEPADHGYGLWLARQLCTAVDVGADRTGTHVRLHARTTR</sequence>
<accession>A0A4Q4ZCR3</accession>
<protein>
    <submittedName>
        <fullName evidence="4">Sensor histidine kinase</fullName>
    </submittedName>
</protein>
<keyword evidence="5" id="KW-1185">Reference proteome</keyword>
<evidence type="ECO:0000256" key="1">
    <source>
        <dbReference type="ARBA" id="ARBA00022527"/>
    </source>
</evidence>
<dbReference type="GO" id="GO:0004674">
    <property type="term" value="F:protein serine/threonine kinase activity"/>
    <property type="evidence" value="ECO:0007669"/>
    <property type="project" value="UniProtKB-KW"/>
</dbReference>
<evidence type="ECO:0000259" key="3">
    <source>
        <dbReference type="Pfam" id="PF14417"/>
    </source>
</evidence>
<comment type="caution">
    <text evidence="4">The sequence shown here is derived from an EMBL/GenBank/DDBJ whole genome shotgun (WGS) entry which is preliminary data.</text>
</comment>
<keyword evidence="4" id="KW-0418">Kinase</keyword>